<feature type="region of interest" description="Disordered" evidence="1">
    <location>
        <begin position="1109"/>
        <end position="1200"/>
    </location>
</feature>
<feature type="compositionally biased region" description="Basic and acidic residues" evidence="1">
    <location>
        <begin position="897"/>
        <end position="906"/>
    </location>
</feature>
<proteinExistence type="predicted"/>
<dbReference type="GeneID" id="37043746"/>
<protein>
    <recommendedName>
        <fullName evidence="3">MHYT domain-containing protein</fullName>
    </recommendedName>
</protein>
<evidence type="ECO:0000256" key="2">
    <source>
        <dbReference type="SAM" id="Phobius"/>
    </source>
</evidence>
<feature type="region of interest" description="Disordered" evidence="1">
    <location>
        <begin position="1064"/>
        <end position="1085"/>
    </location>
</feature>
<feature type="region of interest" description="Disordered" evidence="1">
    <location>
        <begin position="880"/>
        <end position="906"/>
    </location>
</feature>
<evidence type="ECO:0000256" key="1">
    <source>
        <dbReference type="SAM" id="MobiDB-lite"/>
    </source>
</evidence>
<feature type="transmembrane region" description="Helical" evidence="2">
    <location>
        <begin position="207"/>
        <end position="232"/>
    </location>
</feature>
<feature type="compositionally biased region" description="Polar residues" evidence="1">
    <location>
        <begin position="809"/>
        <end position="821"/>
    </location>
</feature>
<dbReference type="InParanoid" id="A0A316YMN8"/>
<feature type="transmembrane region" description="Helical" evidence="2">
    <location>
        <begin position="68"/>
        <end position="90"/>
    </location>
</feature>
<feature type="transmembrane region" description="Helical" evidence="2">
    <location>
        <begin position="337"/>
        <end position="356"/>
    </location>
</feature>
<feature type="region of interest" description="Disordered" evidence="1">
    <location>
        <begin position="795"/>
        <end position="821"/>
    </location>
</feature>
<organism evidence="4 5">
    <name type="scientific">Acaromyces ingoldii</name>
    <dbReference type="NCBI Taxonomy" id="215250"/>
    <lineage>
        <taxon>Eukaryota</taxon>
        <taxon>Fungi</taxon>
        <taxon>Dikarya</taxon>
        <taxon>Basidiomycota</taxon>
        <taxon>Ustilaginomycotina</taxon>
        <taxon>Exobasidiomycetes</taxon>
        <taxon>Exobasidiales</taxon>
        <taxon>Cryptobasidiaceae</taxon>
        <taxon>Acaromyces</taxon>
    </lineage>
</organism>
<reference evidence="4 5" key="1">
    <citation type="journal article" date="2018" name="Mol. Biol. Evol.">
        <title>Broad Genomic Sampling Reveals a Smut Pathogenic Ancestry of the Fungal Clade Ustilaginomycotina.</title>
        <authorList>
            <person name="Kijpornyongpan T."/>
            <person name="Mondo S.J."/>
            <person name="Barry K."/>
            <person name="Sandor L."/>
            <person name="Lee J."/>
            <person name="Lipzen A."/>
            <person name="Pangilinan J."/>
            <person name="LaButti K."/>
            <person name="Hainaut M."/>
            <person name="Henrissat B."/>
            <person name="Grigoriev I.V."/>
            <person name="Spatafora J.W."/>
            <person name="Aime M.C."/>
        </authorList>
    </citation>
    <scope>NUCLEOTIDE SEQUENCE [LARGE SCALE GENOMIC DNA]</scope>
    <source>
        <strain evidence="4 5">MCA 4198</strain>
    </source>
</reference>
<feature type="compositionally biased region" description="Polar residues" evidence="1">
    <location>
        <begin position="1076"/>
        <end position="1085"/>
    </location>
</feature>
<gene>
    <name evidence="4" type="ORF">FA10DRAFT_267244</name>
</gene>
<dbReference type="PANTHER" id="PTHR35152">
    <property type="entry name" value="DOMAIN SIGNALLING PROTEIN, PUTATIVE (AFU_ORTHOLOGUE AFUA_5G11310)-RELATED"/>
    <property type="match status" value="1"/>
</dbReference>
<feature type="transmembrane region" description="Helical" evidence="2">
    <location>
        <begin position="252"/>
        <end position="278"/>
    </location>
</feature>
<dbReference type="STRING" id="215250.A0A316YMN8"/>
<feature type="region of interest" description="Disordered" evidence="1">
    <location>
        <begin position="1214"/>
        <end position="1254"/>
    </location>
</feature>
<feature type="region of interest" description="Disordered" evidence="1">
    <location>
        <begin position="370"/>
        <end position="399"/>
    </location>
</feature>
<feature type="compositionally biased region" description="Acidic residues" evidence="1">
    <location>
        <begin position="696"/>
        <end position="708"/>
    </location>
</feature>
<feature type="domain" description="MHYT" evidence="3">
    <location>
        <begin position="33"/>
        <end position="231"/>
    </location>
</feature>
<feature type="compositionally biased region" description="Polar residues" evidence="1">
    <location>
        <begin position="1234"/>
        <end position="1253"/>
    </location>
</feature>
<dbReference type="PROSITE" id="PS50924">
    <property type="entry name" value="MHYT"/>
    <property type="match status" value="1"/>
</dbReference>
<dbReference type="EMBL" id="KZ819636">
    <property type="protein sequence ID" value="PWN90810.1"/>
    <property type="molecule type" value="Genomic_DNA"/>
</dbReference>
<feature type="transmembrane region" description="Helical" evidence="2">
    <location>
        <begin position="175"/>
        <end position="195"/>
    </location>
</feature>
<dbReference type="OrthoDB" id="264015at2759"/>
<feature type="compositionally biased region" description="Basic residues" evidence="1">
    <location>
        <begin position="1119"/>
        <end position="1134"/>
    </location>
</feature>
<feature type="region of interest" description="Disordered" evidence="1">
    <location>
        <begin position="679"/>
        <end position="708"/>
    </location>
</feature>
<accession>A0A316YMN8</accession>
<evidence type="ECO:0000313" key="4">
    <source>
        <dbReference type="EMBL" id="PWN90810.1"/>
    </source>
</evidence>
<feature type="transmembrane region" description="Helical" evidence="2">
    <location>
        <begin position="137"/>
        <end position="155"/>
    </location>
</feature>
<feature type="transmembrane region" description="Helical" evidence="2">
    <location>
        <begin position="110"/>
        <end position="130"/>
    </location>
</feature>
<dbReference type="RefSeq" id="XP_025378008.1">
    <property type="nucleotide sequence ID" value="XM_025521830.1"/>
</dbReference>
<keyword evidence="5" id="KW-1185">Reference proteome</keyword>
<sequence>MVGSSTWQFGLVDPTNSTQVAQYYTNHAVPQRFNPGIIVASIAVAILGAYSTLLVLGRRTSNKGARNIFLLVLAATTMSFVGIWGMHFIGMHMSLEPAPGVSWYINFNPGFTVFSLIVPGIALILAFVFVDQAVEYSLWRIIASGTLTGCIVALMHYSASFNANFKVIYNPAQTVVSIILACVGASVALSMFFRYQAHWENSWWKRLVCALILATAVSGMHYMGVWGTSYQVRRDQLDNVDSLTMGNKRNTIVVLIIGIMCGLNIVISTFLAVTDVLVNRETRRKARKIVVASATFDRSGRMLVRADGSMPMVVLETKLRQAEVLDALDKRSPTFQWLYLVSWDWLIIAPFLGAIAKRLFQIDSAQHQQQQQPLSTESSRRGVSFEGLSNRHPTSASTVAADDKRQALVDFKDRVIFAAHQLSQELEVSLDQVGVLYDHVLPTGTKRAAEIAAAKVEANKRLPGYNADEMHLGRKKASETTGRAELGGEDDEESRFEATVSIFGRGDEEDEGVTIFLVRELPHTSLEGAATSPGNTGGTGAGAEAGAAVGATADKYKSRGYRMTETRFLAGVLADRHGVVKDEMETLLESLRVYARRGIRPVVQPGGVYAGLFGVRPSTSRQGGLDVLVYDFARHQLPSYRLPDVSCLTPPMRAFLRLLDQLPLNEAMKACERDSVRSSERKKQLFASRQTPVDQDREETDEEQQEREEEMLAEEELLESMIRFQTALYVSLDALNNSVRFYPNLVKTARISAEVLEVPSSLNDSTAPAEIILVQAVLPEDREYAVMSTFTSNSGNVSSLSSSHGPHQRSASRTQQEATTENVGAGLVMPTDESNAASPFVFTPYTLFAKAQMMLMRGRQAEDFEHEVLIEMKRRFVATRVQPSKGEGEQQEEEEGAMERDDSEKSFGLEKVGGEQSEADKSLKKWFDFKWLGLGGSKKSQRSASRAAKTVSLSLRRLSAASSSFKSSHGGIGPVDEEIAQQEGSILPTLGQQEVGPDPDEINEQQQQLSYVPKTPTKPAMGPPHQHRLDISSLMTDALNTNSSTVGSAPSLGVRRFTTMRSTVREGAEEYPSLTRGASLTSNTPIPQSRFARAAEEDDEVGEVTLVSSPPRVAPTSYSKRHTMSPRTPVRRTSRTWSQSQDTADINIPSWDLINSSTSSITKPGRSLRPSTADADSRRPRLHTSIRPNTAGALPMSGTVSPTAATMLMTVEGSVNSGSSTSSQRGQRARSSSFRKGTVQQHAKQPHAPNSASIRARLQSDDWYSRQLMSLERGPLGHQLLGVLPSEY</sequence>
<dbReference type="Pfam" id="PF03707">
    <property type="entry name" value="MHYT"/>
    <property type="match status" value="2"/>
</dbReference>
<keyword evidence="2" id="KW-0812">Transmembrane</keyword>
<evidence type="ECO:0000259" key="3">
    <source>
        <dbReference type="PROSITE" id="PS50924"/>
    </source>
</evidence>
<dbReference type="InterPro" id="IPR005330">
    <property type="entry name" value="MHYT_dom"/>
</dbReference>
<dbReference type="Proteomes" id="UP000245768">
    <property type="component" value="Unassembled WGS sequence"/>
</dbReference>
<evidence type="ECO:0000313" key="5">
    <source>
        <dbReference type="Proteomes" id="UP000245768"/>
    </source>
</evidence>
<dbReference type="PANTHER" id="PTHR35152:SF1">
    <property type="entry name" value="DOMAIN SIGNALLING PROTEIN, PUTATIVE (AFU_ORTHOLOGUE AFUA_5G11310)-RELATED"/>
    <property type="match status" value="1"/>
</dbReference>
<feature type="compositionally biased region" description="Polar residues" evidence="1">
    <location>
        <begin position="1153"/>
        <end position="1162"/>
    </location>
</feature>
<keyword evidence="2" id="KW-0472">Membrane</keyword>
<feature type="compositionally biased region" description="Low complexity" evidence="1">
    <location>
        <begin position="1214"/>
        <end position="1232"/>
    </location>
</feature>
<keyword evidence="2" id="KW-1133">Transmembrane helix</keyword>
<name>A0A316YMN8_9BASI</name>
<feature type="transmembrane region" description="Helical" evidence="2">
    <location>
        <begin position="36"/>
        <end position="56"/>
    </location>
</feature>